<dbReference type="Gene3D" id="1.10.12.10">
    <property type="entry name" value="Lyase 2-enoyl-coa Hydratase, Chain A, domain 2"/>
    <property type="match status" value="1"/>
</dbReference>
<dbReference type="EMBL" id="VLKE01000001">
    <property type="protein sequence ID" value="TWH65304.1"/>
    <property type="molecule type" value="Genomic_DNA"/>
</dbReference>
<accession>A0A562I3N3</accession>
<dbReference type="InterPro" id="IPR018376">
    <property type="entry name" value="Enoyl-CoA_hyd/isom_CS"/>
</dbReference>
<dbReference type="AlphaFoldDB" id="A0A562I3N3"/>
<evidence type="ECO:0000313" key="6">
    <source>
        <dbReference type="Proteomes" id="UP000319825"/>
    </source>
</evidence>
<dbReference type="SUPFAM" id="SSF52096">
    <property type="entry name" value="ClpP/crotonase"/>
    <property type="match status" value="1"/>
</dbReference>
<evidence type="ECO:0000256" key="1">
    <source>
        <dbReference type="ARBA" id="ARBA00005254"/>
    </source>
</evidence>
<organism evidence="5 6">
    <name type="scientific">Micromonospora olivasterospora</name>
    <dbReference type="NCBI Taxonomy" id="1880"/>
    <lineage>
        <taxon>Bacteria</taxon>
        <taxon>Bacillati</taxon>
        <taxon>Actinomycetota</taxon>
        <taxon>Actinomycetes</taxon>
        <taxon>Micromonosporales</taxon>
        <taxon>Micromonosporaceae</taxon>
        <taxon>Micromonospora</taxon>
    </lineage>
</organism>
<dbReference type="InterPro" id="IPR001753">
    <property type="entry name" value="Enoyl-CoA_hydra/iso"/>
</dbReference>
<dbReference type="Proteomes" id="UP000319825">
    <property type="component" value="Unassembled WGS sequence"/>
</dbReference>
<dbReference type="CDD" id="cd06558">
    <property type="entry name" value="crotonase-like"/>
    <property type="match status" value="1"/>
</dbReference>
<dbReference type="GO" id="GO:0006635">
    <property type="term" value="P:fatty acid beta-oxidation"/>
    <property type="evidence" value="ECO:0007669"/>
    <property type="project" value="TreeGrafter"/>
</dbReference>
<keyword evidence="3" id="KW-0456">Lyase</keyword>
<evidence type="ECO:0000256" key="4">
    <source>
        <dbReference type="RuleBase" id="RU003707"/>
    </source>
</evidence>
<dbReference type="PANTHER" id="PTHR11941:SF169">
    <property type="entry name" value="(7AS)-7A-METHYL-1,5-DIOXO-2,3,5,6,7,7A-HEXAHYDRO-1H-INDENE-CARBOXYL-COA HYDROLASE"/>
    <property type="match status" value="1"/>
</dbReference>
<name>A0A562I3N3_MICOL</name>
<proteinExistence type="inferred from homology"/>
<dbReference type="Pfam" id="PF00378">
    <property type="entry name" value="ECH_1"/>
    <property type="match status" value="1"/>
</dbReference>
<dbReference type="PANTHER" id="PTHR11941">
    <property type="entry name" value="ENOYL-COA HYDRATASE-RELATED"/>
    <property type="match status" value="1"/>
</dbReference>
<gene>
    <name evidence="5" type="ORF">JD77_00240</name>
</gene>
<comment type="similarity">
    <text evidence="1 4">Belongs to the enoyl-CoA hydratase/isomerase family.</text>
</comment>
<dbReference type="InterPro" id="IPR029045">
    <property type="entry name" value="ClpP/crotonase-like_dom_sf"/>
</dbReference>
<keyword evidence="2" id="KW-0443">Lipid metabolism</keyword>
<dbReference type="OrthoDB" id="4284283at2"/>
<dbReference type="PROSITE" id="PS00166">
    <property type="entry name" value="ENOYL_COA_HYDRATASE"/>
    <property type="match status" value="1"/>
</dbReference>
<dbReference type="InterPro" id="IPR014748">
    <property type="entry name" value="Enoyl-CoA_hydra_C"/>
</dbReference>
<evidence type="ECO:0000256" key="3">
    <source>
        <dbReference type="ARBA" id="ARBA00023239"/>
    </source>
</evidence>
<protein>
    <submittedName>
        <fullName evidence="5">Short chain enoyl-CoA hydratase</fullName>
    </submittedName>
</protein>
<keyword evidence="6" id="KW-1185">Reference proteome</keyword>
<dbReference type="Gene3D" id="3.90.226.10">
    <property type="entry name" value="2-enoyl-CoA Hydratase, Chain A, domain 1"/>
    <property type="match status" value="1"/>
</dbReference>
<reference evidence="5 6" key="1">
    <citation type="submission" date="2019-07" db="EMBL/GenBank/DDBJ databases">
        <title>R&amp;d 2014.</title>
        <authorList>
            <person name="Klenk H.-P."/>
        </authorList>
    </citation>
    <scope>NUCLEOTIDE SEQUENCE [LARGE SCALE GENOMIC DNA]</scope>
    <source>
        <strain evidence="5 6">DSM 43868</strain>
    </source>
</reference>
<sequence length="264" mass="27548">MTTTDAPAATLDLVDGVALVTMRRPAVRNAVNADLSAAVGGALEEADADPTVRAIVVTGEGDAFCAGADLRGIAAGQLLTAPDHPEWGFAGLVEHELRTPLIAAVNGPAMGGGAEIVLACDLAVMAQTAVIGLPEVKRGLFAAAGGLLRLPREIPQKVAMRIVLTGDPIDAATALRWGLVNDVVAPDDVVERALALGRRIAANAPLALAVSKRLVRDAVGTGAAWDVELWRRQDEEMARLLTTRDAHEGATAFTEKRPPVWEAR</sequence>
<evidence type="ECO:0000313" key="5">
    <source>
        <dbReference type="EMBL" id="TWH65304.1"/>
    </source>
</evidence>
<evidence type="ECO:0000256" key="2">
    <source>
        <dbReference type="ARBA" id="ARBA00023098"/>
    </source>
</evidence>
<dbReference type="GO" id="GO:0016829">
    <property type="term" value="F:lyase activity"/>
    <property type="evidence" value="ECO:0007669"/>
    <property type="project" value="UniProtKB-KW"/>
</dbReference>
<comment type="caution">
    <text evidence="5">The sequence shown here is derived from an EMBL/GenBank/DDBJ whole genome shotgun (WGS) entry which is preliminary data.</text>
</comment>